<dbReference type="PANTHER" id="PTHR34474">
    <property type="entry name" value="SIGNAL TRANSDUCTION PROTEIN TRAP"/>
    <property type="match status" value="1"/>
</dbReference>
<dbReference type="Proteomes" id="UP000187172">
    <property type="component" value="Unassembled WGS sequence"/>
</dbReference>
<evidence type="ECO:0000313" key="3">
    <source>
        <dbReference type="Proteomes" id="UP000187172"/>
    </source>
</evidence>
<protein>
    <submittedName>
        <fullName evidence="2">Antibiotic biosynthesis monooxygenase</fullName>
    </submittedName>
</protein>
<gene>
    <name evidence="2" type="ORF">BK138_06630</name>
</gene>
<feature type="domain" description="ABM" evidence="1">
    <location>
        <begin position="2"/>
        <end position="95"/>
    </location>
</feature>
<proteinExistence type="predicted"/>
<organism evidence="2 3">
    <name type="scientific">Paenibacillus rhizosphaerae</name>
    <dbReference type="NCBI Taxonomy" id="297318"/>
    <lineage>
        <taxon>Bacteria</taxon>
        <taxon>Bacillati</taxon>
        <taxon>Bacillota</taxon>
        <taxon>Bacilli</taxon>
        <taxon>Bacillales</taxon>
        <taxon>Paenibacillaceae</taxon>
        <taxon>Paenibacillus</taxon>
    </lineage>
</organism>
<dbReference type="InterPro" id="IPR011008">
    <property type="entry name" value="Dimeric_a/b-barrel"/>
</dbReference>
<dbReference type="Gene3D" id="3.30.70.100">
    <property type="match status" value="1"/>
</dbReference>
<sequence>MFIQLRTMAVQKGYSEQVAARFTKDGPMDEMNGLIDRTVMVNTRGREQDEVVVMIRWESQEDWKNWEKSDAHLQGHRDKKGQEPPAYMISTTVKMYEVQAVKPGKASSSTN</sequence>
<dbReference type="InterPro" id="IPR050404">
    <property type="entry name" value="Heme-degrading_MO"/>
</dbReference>
<dbReference type="GO" id="GO:0004497">
    <property type="term" value="F:monooxygenase activity"/>
    <property type="evidence" value="ECO:0007669"/>
    <property type="project" value="UniProtKB-KW"/>
</dbReference>
<accession>A0A1R1F2D7</accession>
<keyword evidence="2" id="KW-0560">Oxidoreductase</keyword>
<dbReference type="InterPro" id="IPR007138">
    <property type="entry name" value="ABM_dom"/>
</dbReference>
<dbReference type="AlphaFoldDB" id="A0A1R1F2D7"/>
<dbReference type="RefSeq" id="WP_076167530.1">
    <property type="nucleotide sequence ID" value="NZ_MRTP01000001.1"/>
</dbReference>
<comment type="caution">
    <text evidence="2">The sequence shown here is derived from an EMBL/GenBank/DDBJ whole genome shotgun (WGS) entry which is preliminary data.</text>
</comment>
<evidence type="ECO:0000259" key="1">
    <source>
        <dbReference type="PROSITE" id="PS51725"/>
    </source>
</evidence>
<dbReference type="STRING" id="297318.BK138_06630"/>
<dbReference type="PANTHER" id="PTHR34474:SF1">
    <property type="entry name" value="HEME-DEGRADING MONOOXYGENASE HMOA"/>
    <property type="match status" value="1"/>
</dbReference>
<keyword evidence="2" id="KW-0503">Monooxygenase</keyword>
<reference evidence="2 3" key="1">
    <citation type="submission" date="2016-11" db="EMBL/GenBank/DDBJ databases">
        <title>Paenibacillus species isolates.</title>
        <authorList>
            <person name="Beno S.M."/>
        </authorList>
    </citation>
    <scope>NUCLEOTIDE SEQUENCE [LARGE SCALE GENOMIC DNA]</scope>
    <source>
        <strain evidence="2 3">FSL R5-0378</strain>
    </source>
</reference>
<dbReference type="SUPFAM" id="SSF54909">
    <property type="entry name" value="Dimeric alpha+beta barrel"/>
    <property type="match status" value="1"/>
</dbReference>
<dbReference type="EMBL" id="MRTP01000001">
    <property type="protein sequence ID" value="OMF58217.1"/>
    <property type="molecule type" value="Genomic_DNA"/>
</dbReference>
<dbReference type="Pfam" id="PF03992">
    <property type="entry name" value="ABM"/>
    <property type="match status" value="1"/>
</dbReference>
<name>A0A1R1F2D7_9BACL</name>
<dbReference type="PROSITE" id="PS51725">
    <property type="entry name" value="ABM"/>
    <property type="match status" value="1"/>
</dbReference>
<evidence type="ECO:0000313" key="2">
    <source>
        <dbReference type="EMBL" id="OMF58217.1"/>
    </source>
</evidence>
<keyword evidence="3" id="KW-1185">Reference proteome</keyword>